<gene>
    <name evidence="3" type="ORF">ACH47G_03605</name>
</gene>
<dbReference type="RefSeq" id="WP_396945677.1">
    <property type="nucleotide sequence ID" value="NZ_JBIRXV010000001.1"/>
</dbReference>
<feature type="signal peptide" evidence="1">
    <location>
        <begin position="1"/>
        <end position="20"/>
    </location>
</feature>
<evidence type="ECO:0000313" key="3">
    <source>
        <dbReference type="EMBL" id="MFI2319549.1"/>
    </source>
</evidence>
<proteinExistence type="predicted"/>
<name>A0ABW7W9E6_9NOCA</name>
<reference evidence="3 4" key="1">
    <citation type="submission" date="2024-10" db="EMBL/GenBank/DDBJ databases">
        <title>The Natural Products Discovery Center: Release of the First 8490 Sequenced Strains for Exploring Actinobacteria Biosynthetic Diversity.</title>
        <authorList>
            <person name="Kalkreuter E."/>
            <person name="Kautsar S.A."/>
            <person name="Yang D."/>
            <person name="Bader C.D."/>
            <person name="Teijaro C.N."/>
            <person name="Fluegel L."/>
            <person name="Davis C.M."/>
            <person name="Simpson J.R."/>
            <person name="Lauterbach L."/>
            <person name="Steele A.D."/>
            <person name="Gui C."/>
            <person name="Meng S."/>
            <person name="Li G."/>
            <person name="Viehrig K."/>
            <person name="Ye F."/>
            <person name="Su P."/>
            <person name="Kiefer A.F."/>
            <person name="Nichols A."/>
            <person name="Cepeda A.J."/>
            <person name="Yan W."/>
            <person name="Fan B."/>
            <person name="Jiang Y."/>
            <person name="Adhikari A."/>
            <person name="Zheng C.-J."/>
            <person name="Schuster L."/>
            <person name="Cowan T.M."/>
            <person name="Smanski M.J."/>
            <person name="Chevrette M.G."/>
            <person name="De Carvalho L.P.S."/>
            <person name="Shen B."/>
        </authorList>
    </citation>
    <scope>NUCLEOTIDE SEQUENCE [LARGE SCALE GENOMIC DNA]</scope>
    <source>
        <strain evidence="3 4">NPDC019626</strain>
    </source>
</reference>
<dbReference type="InterPro" id="IPR007969">
    <property type="entry name" value="DUF732"/>
</dbReference>
<comment type="caution">
    <text evidence="3">The sequence shown here is derived from an EMBL/GenBank/DDBJ whole genome shotgun (WGS) entry which is preliminary data.</text>
</comment>
<dbReference type="EMBL" id="JBIRXV010000001">
    <property type="protein sequence ID" value="MFI2319549.1"/>
    <property type="molecule type" value="Genomic_DNA"/>
</dbReference>
<feature type="domain" description="DUF732" evidence="2">
    <location>
        <begin position="38"/>
        <end position="105"/>
    </location>
</feature>
<evidence type="ECO:0000313" key="4">
    <source>
        <dbReference type="Proteomes" id="UP001611450"/>
    </source>
</evidence>
<feature type="chain" id="PRO_5046677416" evidence="1">
    <location>
        <begin position="21"/>
        <end position="105"/>
    </location>
</feature>
<accession>A0ABW7W9E6</accession>
<evidence type="ECO:0000256" key="1">
    <source>
        <dbReference type="SAM" id="SignalP"/>
    </source>
</evidence>
<keyword evidence="1" id="KW-0732">Signal</keyword>
<dbReference type="Pfam" id="PF05305">
    <property type="entry name" value="DUF732"/>
    <property type="match status" value="1"/>
</dbReference>
<organism evidence="3 4">
    <name type="scientific">Nocardia beijingensis</name>
    <dbReference type="NCBI Taxonomy" id="95162"/>
    <lineage>
        <taxon>Bacteria</taxon>
        <taxon>Bacillati</taxon>
        <taxon>Actinomycetota</taxon>
        <taxon>Actinomycetes</taxon>
        <taxon>Mycobacteriales</taxon>
        <taxon>Nocardiaceae</taxon>
        <taxon>Nocardia</taxon>
    </lineage>
</organism>
<protein>
    <submittedName>
        <fullName evidence="3">DUF732 domain-containing protein</fullName>
    </submittedName>
</protein>
<dbReference type="Proteomes" id="UP001611450">
    <property type="component" value="Unassembled WGS sequence"/>
</dbReference>
<sequence length="105" mass="10642">MKLALCGVLVVCTLSVSAVAAAFIVTEARAHVPRGAAKGYLADLQRLGVRTAGDGVTAALFDLGYAVCRELAAGTSEADIVVEVSAHQSVDDAAAVVVAAERNLC</sequence>
<keyword evidence="4" id="KW-1185">Reference proteome</keyword>
<evidence type="ECO:0000259" key="2">
    <source>
        <dbReference type="Pfam" id="PF05305"/>
    </source>
</evidence>